<name>A0A438E580_VITVI</name>
<evidence type="ECO:0000313" key="1">
    <source>
        <dbReference type="EMBL" id="RVW42780.1"/>
    </source>
</evidence>
<dbReference type="InterPro" id="IPR036397">
    <property type="entry name" value="RNaseH_sf"/>
</dbReference>
<dbReference type="PANTHER" id="PTHR42648">
    <property type="entry name" value="TRANSPOSASE, PUTATIVE-RELATED"/>
    <property type="match status" value="1"/>
</dbReference>
<gene>
    <name evidence="1" type="ORF">CK203_079970</name>
</gene>
<dbReference type="PANTHER" id="PTHR42648:SF20">
    <property type="entry name" value="RNA-DIRECTED DNA POLYMERASE"/>
    <property type="match status" value="1"/>
</dbReference>
<dbReference type="InterPro" id="IPR012337">
    <property type="entry name" value="RNaseH-like_sf"/>
</dbReference>
<dbReference type="InterPro" id="IPR039537">
    <property type="entry name" value="Retrotran_Ty1/copia-like"/>
</dbReference>
<dbReference type="AlphaFoldDB" id="A0A438E580"/>
<dbReference type="Gene3D" id="3.30.420.10">
    <property type="entry name" value="Ribonuclease H-like superfamily/Ribonuclease H"/>
    <property type="match status" value="1"/>
</dbReference>
<dbReference type="Proteomes" id="UP000288805">
    <property type="component" value="Unassembled WGS sequence"/>
</dbReference>
<dbReference type="SUPFAM" id="SSF53098">
    <property type="entry name" value="Ribonuclease H-like"/>
    <property type="match status" value="1"/>
</dbReference>
<reference evidence="1 2" key="1">
    <citation type="journal article" date="2018" name="PLoS Genet.">
        <title>Population sequencing reveals clonal diversity and ancestral inbreeding in the grapevine cultivar Chardonnay.</title>
        <authorList>
            <person name="Roach M.J."/>
            <person name="Johnson D.L."/>
            <person name="Bohlmann J."/>
            <person name="van Vuuren H.J."/>
            <person name="Jones S.J."/>
            <person name="Pretorius I.S."/>
            <person name="Schmidt S.A."/>
            <person name="Borneman A.R."/>
        </authorList>
    </citation>
    <scope>NUCLEOTIDE SEQUENCE [LARGE SCALE GENOMIC DNA]</scope>
    <source>
        <strain evidence="2">cv. Chardonnay</strain>
        <tissue evidence="1">Leaf</tissue>
    </source>
</reference>
<accession>A0A438E580</accession>
<evidence type="ECO:0008006" key="3">
    <source>
        <dbReference type="Google" id="ProtNLM"/>
    </source>
</evidence>
<comment type="caution">
    <text evidence="1">The sequence shown here is derived from an EMBL/GenBank/DDBJ whole genome shotgun (WGS) entry which is preliminary data.</text>
</comment>
<proteinExistence type="predicted"/>
<dbReference type="EMBL" id="QGNW01001393">
    <property type="protein sequence ID" value="RVW42780.1"/>
    <property type="molecule type" value="Genomic_DNA"/>
</dbReference>
<protein>
    <recommendedName>
        <fullName evidence="3">Retrovirus-related Pol polyprotein from transposon TNT 1-94</fullName>
    </recommendedName>
</protein>
<evidence type="ECO:0000313" key="2">
    <source>
        <dbReference type="Proteomes" id="UP000288805"/>
    </source>
</evidence>
<dbReference type="GO" id="GO:0003676">
    <property type="term" value="F:nucleic acid binding"/>
    <property type="evidence" value="ECO:0007669"/>
    <property type="project" value="InterPro"/>
</dbReference>
<organism evidence="1 2">
    <name type="scientific">Vitis vinifera</name>
    <name type="common">Grape</name>
    <dbReference type="NCBI Taxonomy" id="29760"/>
    <lineage>
        <taxon>Eukaryota</taxon>
        <taxon>Viridiplantae</taxon>
        <taxon>Streptophyta</taxon>
        <taxon>Embryophyta</taxon>
        <taxon>Tracheophyta</taxon>
        <taxon>Spermatophyta</taxon>
        <taxon>Magnoliopsida</taxon>
        <taxon>eudicotyledons</taxon>
        <taxon>Gunneridae</taxon>
        <taxon>Pentapetalae</taxon>
        <taxon>rosids</taxon>
        <taxon>Vitales</taxon>
        <taxon>Vitaceae</taxon>
        <taxon>Viteae</taxon>
        <taxon>Vitis</taxon>
    </lineage>
</organism>
<sequence length="204" mass="22777">MGDSRSTLVISKGKVLLKLTFRKLLALIDVLHVPDIHWNLVLVSLLGKTRVKILFDSDKIVLTKNDAFLGKGYSNQGLFMLNVYDIINNNASSSSAYTVDSCDIWHDHEIIHETTPPYSLESNGVGERKNGMLKDMMNAMLVSLGAPLNLLGEAILSACHIQSRIPYKKTDKTPYELWKGYAPNISYLKVWGCLAKVLLSEPKK</sequence>